<feature type="region of interest" description="Disordered" evidence="1">
    <location>
        <begin position="1"/>
        <end position="21"/>
    </location>
</feature>
<dbReference type="Proteomes" id="UP000660975">
    <property type="component" value="Unassembled WGS sequence"/>
</dbReference>
<evidence type="ECO:0000256" key="1">
    <source>
        <dbReference type="SAM" id="MobiDB-lite"/>
    </source>
</evidence>
<reference evidence="3" key="1">
    <citation type="journal article" date="2014" name="Int. J. Syst. Evol. Microbiol.">
        <title>Complete genome sequence of Corynebacterium casei LMG S-19264T (=DSM 44701T), isolated from a smear-ripened cheese.</title>
        <authorList>
            <consortium name="US DOE Joint Genome Institute (JGI-PGF)"/>
            <person name="Walter F."/>
            <person name="Albersmeier A."/>
            <person name="Kalinowski J."/>
            <person name="Ruckert C."/>
        </authorList>
    </citation>
    <scope>NUCLEOTIDE SEQUENCE</scope>
    <source>
        <strain evidence="3">JCM 4136</strain>
    </source>
</reference>
<dbReference type="Proteomes" id="UP000480804">
    <property type="component" value="Unassembled WGS sequence"/>
</dbReference>
<sequence>MPQSSRNNAKTGRPDPPPLSALSLFSALSALIRPTAPRSSSGTDVPSGCLARGLARGRQAPPNPSRASTPPQI</sequence>
<evidence type="ECO:0000313" key="2">
    <source>
        <dbReference type="EMBL" id="GFH78328.1"/>
    </source>
</evidence>
<evidence type="ECO:0000313" key="4">
    <source>
        <dbReference type="Proteomes" id="UP000480804"/>
    </source>
</evidence>
<gene>
    <name evidence="3" type="ORF">GCM10010227_25200</name>
    <name evidence="2" type="ORF">Sgou_29980</name>
</gene>
<keyword evidence="4" id="KW-1185">Reference proteome</keyword>
<evidence type="ECO:0000313" key="3">
    <source>
        <dbReference type="EMBL" id="GGU70131.1"/>
    </source>
</evidence>
<feature type="region of interest" description="Disordered" evidence="1">
    <location>
        <begin position="34"/>
        <end position="73"/>
    </location>
</feature>
<proteinExistence type="predicted"/>
<protein>
    <submittedName>
        <fullName evidence="3">Uncharacterized protein</fullName>
    </submittedName>
</protein>
<dbReference type="EMBL" id="BMSC01000006">
    <property type="protein sequence ID" value="GGU70131.1"/>
    <property type="molecule type" value="Genomic_DNA"/>
</dbReference>
<comment type="caution">
    <text evidence="3">The sequence shown here is derived from an EMBL/GenBank/DDBJ whole genome shotgun (WGS) entry which is preliminary data.</text>
</comment>
<dbReference type="AlphaFoldDB" id="A0A8H9HKX4"/>
<feature type="compositionally biased region" description="Polar residues" evidence="1">
    <location>
        <begin position="1"/>
        <end position="10"/>
    </location>
</feature>
<organism evidence="3 5">
    <name type="scientific">Streptomyces gougerotii</name>
    <dbReference type="NCBI Taxonomy" id="53448"/>
    <lineage>
        <taxon>Bacteria</taxon>
        <taxon>Bacillati</taxon>
        <taxon>Actinomycetota</taxon>
        <taxon>Actinomycetes</taxon>
        <taxon>Kitasatosporales</taxon>
        <taxon>Streptomycetaceae</taxon>
        <taxon>Streptomyces</taxon>
        <taxon>Streptomyces diastaticus group</taxon>
    </lineage>
</organism>
<accession>A0A8H9HKX4</accession>
<name>A0A8H9HKX4_9ACTN</name>
<evidence type="ECO:0000313" key="5">
    <source>
        <dbReference type="Proteomes" id="UP000660975"/>
    </source>
</evidence>
<reference evidence="3" key="3">
    <citation type="submission" date="2020-09" db="EMBL/GenBank/DDBJ databases">
        <authorList>
            <person name="Sun Q."/>
            <person name="Ohkuma M."/>
        </authorList>
    </citation>
    <scope>NUCLEOTIDE SEQUENCE</scope>
    <source>
        <strain evidence="3">JCM 4136</strain>
    </source>
</reference>
<reference evidence="2 4" key="2">
    <citation type="submission" date="2020-02" db="EMBL/GenBank/DDBJ databases">
        <title>Whole genome shotgun sequence of Streptomyces gougerotii NBRC 13043.</title>
        <authorList>
            <person name="Ichikawa N."/>
            <person name="Komaki H."/>
            <person name="Tamura T."/>
        </authorList>
    </citation>
    <scope>NUCLEOTIDE SEQUENCE [LARGE SCALE GENOMIC DNA]</scope>
    <source>
        <strain evidence="2 4">NBRC 13043</strain>
    </source>
</reference>
<dbReference type="EMBL" id="BLLO01000017">
    <property type="protein sequence ID" value="GFH78328.1"/>
    <property type="molecule type" value="Genomic_DNA"/>
</dbReference>